<keyword evidence="3" id="KW-1185">Reference proteome</keyword>
<proteinExistence type="predicted"/>
<dbReference type="EMBL" id="CP015220">
    <property type="protein sequence ID" value="AMY24460.1"/>
    <property type="molecule type" value="Genomic_DNA"/>
</dbReference>
<accession>A0A143QN47</accession>
<dbReference type="PANTHER" id="PTHR38590">
    <property type="entry name" value="BLL0828 PROTEIN"/>
    <property type="match status" value="1"/>
</dbReference>
<evidence type="ECO:0000259" key="1">
    <source>
        <dbReference type="Pfam" id="PF04480"/>
    </source>
</evidence>
<evidence type="ECO:0000313" key="3">
    <source>
        <dbReference type="Proteomes" id="UP000076038"/>
    </source>
</evidence>
<gene>
    <name evidence="2" type="ORF">A3Q41_03169</name>
</gene>
<dbReference type="OrthoDB" id="570572at2"/>
<reference evidence="3" key="2">
    <citation type="submission" date="2016-04" db="EMBL/GenBank/DDBJ databases">
        <title>Complete Genome and Plasmid Sequences for Rhodococcus fascians D188 and Draft Sequences for Rhodococcus spp. Isolates PBTS 1 and PBTS 2.</title>
        <authorList>
            <person name="Stamer R."/>
            <person name="Vereecke D."/>
            <person name="Zhang Y."/>
            <person name="Schilkey F."/>
            <person name="Devitt N."/>
            <person name="Randall J."/>
        </authorList>
    </citation>
    <scope>NUCLEOTIDE SEQUENCE [LARGE SCALE GENOMIC DNA]</scope>
    <source>
        <strain evidence="3">PBTS2</strain>
    </source>
</reference>
<dbReference type="PANTHER" id="PTHR38590:SF1">
    <property type="entry name" value="BLL0828 PROTEIN"/>
    <property type="match status" value="1"/>
</dbReference>
<dbReference type="InterPro" id="IPR047216">
    <property type="entry name" value="Endonuclease_DUF559_bact"/>
</dbReference>
<dbReference type="KEGG" id="rhs:A3Q41_03169"/>
<dbReference type="SUPFAM" id="SSF52980">
    <property type="entry name" value="Restriction endonuclease-like"/>
    <property type="match status" value="1"/>
</dbReference>
<dbReference type="InterPro" id="IPR007569">
    <property type="entry name" value="DUF559"/>
</dbReference>
<evidence type="ECO:0000313" key="2">
    <source>
        <dbReference type="EMBL" id="AMY24460.1"/>
    </source>
</evidence>
<reference evidence="2 3" key="1">
    <citation type="journal article" date="2016" name="Genome Announc.">
        <title>Complete Genome and Plasmid Sequences for Rhodococcus fascians D188 and Draft Sequences for Rhodococcus Isolates PBTS 1 and PBTS 2.</title>
        <authorList>
            <person name="Stamler R.A."/>
            <person name="Vereecke D."/>
            <person name="Zhang Y."/>
            <person name="Schilkey F."/>
            <person name="Devitt N."/>
            <person name="Randall J.J."/>
        </authorList>
    </citation>
    <scope>NUCLEOTIDE SEQUENCE [LARGE SCALE GENOMIC DNA]</scope>
    <source>
        <strain evidence="2 3">PBTS2</strain>
    </source>
</reference>
<feature type="domain" description="DUF559" evidence="1">
    <location>
        <begin position="270"/>
        <end position="370"/>
    </location>
</feature>
<protein>
    <recommendedName>
        <fullName evidence="1">DUF559 domain-containing protein</fullName>
    </recommendedName>
</protein>
<dbReference type="Proteomes" id="UP000076038">
    <property type="component" value="Chromosome"/>
</dbReference>
<dbReference type="PATRIC" id="fig|1653479.3.peg.3209"/>
<dbReference type="InterPro" id="IPR011335">
    <property type="entry name" value="Restrct_endonuc-II-like"/>
</dbReference>
<dbReference type="Gene3D" id="3.40.960.10">
    <property type="entry name" value="VSR Endonuclease"/>
    <property type="match status" value="1"/>
</dbReference>
<dbReference type="Pfam" id="PF04480">
    <property type="entry name" value="DUF559"/>
    <property type="match status" value="1"/>
</dbReference>
<sequence length="380" mass="41508">MPEPNRRHGDVLAPYVSDLVGTVRRWGNRGGRGTAVIGNGETAGWWSSLPADRVTRLRGASERELAESANPLPADAPAIVFFTVDEPASRRSADLVEMVVTSLETAAVHSTALWLPEFEHNAGTSTLERRAARTSAVRLAADSAHFGPYIAALAESASSGRPIRRAVFTVETRAAGSARALAAAHGRDVVALVLVVPDAVNADFVSTAAEWLCAHARAGVWLTGGGSSRMDRFPSVSVRAPEVPAGVSTVLDRFRPLSYPPIAGHPHPASDPEKRLYRALDQHEWATGREHNRSIRLGELSRPFTVDVLWRTERVIVEIDGDEHRAAQRFAEDRVRDNQLQTHGYMVLRFTNAQVMDDPHRAVATIREAVSRRRSKGDPR</sequence>
<organism evidence="2 3">
    <name type="scientific">Rhodococcoides fascians</name>
    <name type="common">Rhodococcus fascians</name>
    <dbReference type="NCBI Taxonomy" id="1828"/>
    <lineage>
        <taxon>Bacteria</taxon>
        <taxon>Bacillati</taxon>
        <taxon>Actinomycetota</taxon>
        <taxon>Actinomycetes</taxon>
        <taxon>Mycobacteriales</taxon>
        <taxon>Nocardiaceae</taxon>
        <taxon>Rhodococcoides</taxon>
    </lineage>
</organism>
<dbReference type="AlphaFoldDB" id="A0A143QN47"/>
<name>A0A143QN47_RHOFA</name>